<dbReference type="FunFam" id="2.40.30.10:FF:000070">
    <property type="entry name" value="Translation elongation factor EF-1 subunit"/>
    <property type="match status" value="1"/>
</dbReference>
<dbReference type="PRINTS" id="PR00315">
    <property type="entry name" value="ELONGATNFCT"/>
</dbReference>
<dbReference type="Gene3D" id="3.40.50.300">
    <property type="entry name" value="P-loop containing nucleotide triphosphate hydrolases"/>
    <property type="match status" value="1"/>
</dbReference>
<keyword evidence="7" id="KW-0648">Protein biosynthesis</keyword>
<proteinExistence type="inferred from homology"/>
<dbReference type="STRING" id="857566.A0A1E3PQ39"/>
<dbReference type="InterPro" id="IPR031157">
    <property type="entry name" value="G_TR_CS"/>
</dbReference>
<dbReference type="InterPro" id="IPR027417">
    <property type="entry name" value="P-loop_NTPase"/>
</dbReference>
<keyword evidence="8" id="KW-0342">GTP-binding</keyword>
<reference evidence="14 15" key="1">
    <citation type="journal article" date="2016" name="Proc. Natl. Acad. Sci. U.S.A.">
        <title>Comparative genomics of biotechnologically important yeasts.</title>
        <authorList>
            <person name="Riley R."/>
            <person name="Haridas S."/>
            <person name="Wolfe K.H."/>
            <person name="Lopes M.R."/>
            <person name="Hittinger C.T."/>
            <person name="Goeker M."/>
            <person name="Salamov A.A."/>
            <person name="Wisecaver J.H."/>
            <person name="Long T.M."/>
            <person name="Calvey C.H."/>
            <person name="Aerts A.L."/>
            <person name="Barry K.W."/>
            <person name="Choi C."/>
            <person name="Clum A."/>
            <person name="Coughlan A.Y."/>
            <person name="Deshpande S."/>
            <person name="Douglass A.P."/>
            <person name="Hanson S.J."/>
            <person name="Klenk H.-P."/>
            <person name="LaButti K.M."/>
            <person name="Lapidus A."/>
            <person name="Lindquist E.A."/>
            <person name="Lipzen A.M."/>
            <person name="Meier-Kolthoff J.P."/>
            <person name="Ohm R.A."/>
            <person name="Otillar R.P."/>
            <person name="Pangilinan J.L."/>
            <person name="Peng Y."/>
            <person name="Rokas A."/>
            <person name="Rosa C.A."/>
            <person name="Scheuner C."/>
            <person name="Sibirny A.A."/>
            <person name="Slot J.C."/>
            <person name="Stielow J.B."/>
            <person name="Sun H."/>
            <person name="Kurtzman C.P."/>
            <person name="Blackwell M."/>
            <person name="Grigoriev I.V."/>
            <person name="Jeffries T.W."/>
        </authorList>
    </citation>
    <scope>NUCLEOTIDE SEQUENCE [LARGE SCALE GENOMIC DNA]</scope>
    <source>
        <strain evidence="14 15">DSM 6958</strain>
    </source>
</reference>
<evidence type="ECO:0000256" key="9">
    <source>
        <dbReference type="ARBA" id="ARBA00049117"/>
    </source>
</evidence>
<sequence length="840" mass="94221">MIRTSSPSVARVFVRSFSSTCSASRAPKSHLPMRDLDITRNPVRKGQAPTRFPTKFNPISSANNAQIQLPVGLVYNPAPSSPSPLYTPNVFLPETDSRKVNPEKTAQNVSTMPALKCKAERKYNLTEEQVHEIRKLRMSEPETYTRKALAQQFNVTPFTISLVSEASPERLDEMNSRLNLIESKLSEGRTLARLNKKKRVATWYNDSKYACFLLISFSLFLPEFLYLLCVWRFPTRFYYDDDDLADYAEDSFSDYESQAEDEGLSPKDLDNLEIGFVQVRSLLENIPISYAEKDIKNLLWENYFDVEKTSKYFKDLYSKKCKADEKARRLKAEKTTTKAIPAAEVSAREPSHLSTKNVESSFSELSLEEIKIKALTKSKKPRINIEEEFSKEKRKPSVNFVVIGHVDAGKSTLMGRLLYDAGAVDEHTIKKFEKESDVIGKGSFALAWVMDQTEEERTRGVTIDICQSSFETSTTHFTVLDAPGHKDFVPNMIAGSSQADFAVLVVDSSTNAFEAGFHLDGQTKEHAILVRSLGVHKIVVAVNKLDSVGWSRERFEEIKDQLYEFLIKIGFAKSQISFVPCSGLNGDNVFKSSKRPALAWYSEGSLLSHLEISEAMEKDTKYPFRMLASDVHPTEHSVNLTVSGRIQSGSVQIGETLYCAPSGKLAVVKTITSNDISVQWAVAGNNISLTLSGIDTQDMFVGDVLSTIEKPIGCYKRIICRVVIFDIKRPLITGLPFVLHRGRTNVPAKIRKIKTLISKADGKPIKKKTKHLVSGQSAIVEIELENPLPFELYKGNRELGRILLRSNGFTVGAGVIDEFIIKAKKIKENHDVIEQDGDLE</sequence>
<dbReference type="InterPro" id="IPR000795">
    <property type="entry name" value="T_Tr_GTP-bd_dom"/>
</dbReference>
<evidence type="ECO:0000256" key="2">
    <source>
        <dbReference type="ARBA" id="ARBA00007249"/>
    </source>
</evidence>
<evidence type="ECO:0000313" key="15">
    <source>
        <dbReference type="Proteomes" id="UP000095009"/>
    </source>
</evidence>
<dbReference type="SUPFAM" id="SSF52540">
    <property type="entry name" value="P-loop containing nucleoside triphosphate hydrolases"/>
    <property type="match status" value="1"/>
</dbReference>
<dbReference type="CDD" id="cd04093">
    <property type="entry name" value="HBS1_C_III"/>
    <property type="match status" value="1"/>
</dbReference>
<accession>A0A1E3PQ39</accession>
<dbReference type="InterPro" id="IPR009001">
    <property type="entry name" value="Transl_elong_EF1A/Init_IF2_C"/>
</dbReference>
<dbReference type="Pfam" id="PF00009">
    <property type="entry name" value="GTP_EFTU"/>
    <property type="match status" value="1"/>
</dbReference>
<keyword evidence="4" id="KW-0547">Nucleotide-binding</keyword>
<dbReference type="SUPFAM" id="SSF50447">
    <property type="entry name" value="Translation proteins"/>
    <property type="match status" value="1"/>
</dbReference>
<dbReference type="Pfam" id="PF12824">
    <property type="entry name" value="MRP-L20"/>
    <property type="match status" value="1"/>
</dbReference>
<feature type="domain" description="Tr-type G" evidence="13">
    <location>
        <begin position="395"/>
        <end position="607"/>
    </location>
</feature>
<evidence type="ECO:0000256" key="11">
    <source>
        <dbReference type="ARBA" id="ARBA00074866"/>
    </source>
</evidence>
<evidence type="ECO:0000256" key="4">
    <source>
        <dbReference type="ARBA" id="ARBA00022741"/>
    </source>
</evidence>
<comment type="catalytic activity">
    <reaction evidence="9">
        <text>GTP + H2O = GDP + phosphate + H(+)</text>
        <dbReference type="Rhea" id="RHEA:19669"/>
        <dbReference type="ChEBI" id="CHEBI:15377"/>
        <dbReference type="ChEBI" id="CHEBI:15378"/>
        <dbReference type="ChEBI" id="CHEBI:37565"/>
        <dbReference type="ChEBI" id="CHEBI:43474"/>
        <dbReference type="ChEBI" id="CHEBI:58189"/>
    </reaction>
    <physiologicalReaction direction="left-to-right" evidence="9">
        <dbReference type="Rhea" id="RHEA:19670"/>
    </physiologicalReaction>
</comment>
<name>A0A1E3PQ39_9ASCO</name>
<gene>
    <name evidence="14" type="ORF">NADFUDRAFT_49788</name>
</gene>
<evidence type="ECO:0000256" key="5">
    <source>
        <dbReference type="ARBA" id="ARBA00022801"/>
    </source>
</evidence>
<keyword evidence="15" id="KW-1185">Reference proteome</keyword>
<dbReference type="InterPro" id="IPR015033">
    <property type="entry name" value="HBS1-like_N"/>
</dbReference>
<keyword evidence="5" id="KW-0378">Hydrolase</keyword>
<dbReference type="InterPro" id="IPR050100">
    <property type="entry name" value="TRAFAC_GTPase_members"/>
</dbReference>
<dbReference type="SUPFAM" id="SSF50465">
    <property type="entry name" value="EF-Tu/eEF-1alpha/eIF2-gamma C-terminal domain"/>
    <property type="match status" value="1"/>
</dbReference>
<dbReference type="InterPro" id="IPR009000">
    <property type="entry name" value="Transl_B-barrel_sf"/>
</dbReference>
<dbReference type="InterPro" id="IPR004161">
    <property type="entry name" value="EFTu-like_2"/>
</dbReference>
<feature type="transmembrane region" description="Helical" evidence="12">
    <location>
        <begin position="209"/>
        <end position="228"/>
    </location>
</feature>
<dbReference type="Proteomes" id="UP000095009">
    <property type="component" value="Unassembled WGS sequence"/>
</dbReference>
<evidence type="ECO:0000256" key="7">
    <source>
        <dbReference type="ARBA" id="ARBA00022917"/>
    </source>
</evidence>
<protein>
    <recommendedName>
        <fullName evidence="11">Elongation factor 1 alpha-like protein</fullName>
    </recommendedName>
</protein>
<dbReference type="Gene3D" id="2.40.30.10">
    <property type="entry name" value="Translation factors"/>
    <property type="match status" value="2"/>
</dbReference>
<comment type="subcellular location">
    <subcellularLocation>
        <location evidence="1">Cytoplasm</location>
    </subcellularLocation>
</comment>
<dbReference type="GO" id="GO:0005525">
    <property type="term" value="F:GTP binding"/>
    <property type="evidence" value="ECO:0007669"/>
    <property type="project" value="UniProtKB-KW"/>
</dbReference>
<keyword evidence="6" id="KW-0810">Translation regulation</keyword>
<evidence type="ECO:0000313" key="14">
    <source>
        <dbReference type="EMBL" id="ODQ67354.1"/>
    </source>
</evidence>
<dbReference type="FunFam" id="3.40.50.300:FF:000204">
    <property type="entry name" value="Translation elongation factor Tu"/>
    <property type="match status" value="1"/>
</dbReference>
<evidence type="ECO:0000259" key="13">
    <source>
        <dbReference type="PROSITE" id="PS51722"/>
    </source>
</evidence>
<dbReference type="InterPro" id="IPR054696">
    <property type="entry name" value="GTP-eEF1A_C"/>
</dbReference>
<dbReference type="GO" id="GO:0003924">
    <property type="term" value="F:GTPase activity"/>
    <property type="evidence" value="ECO:0007669"/>
    <property type="project" value="InterPro"/>
</dbReference>
<organism evidence="14 15">
    <name type="scientific">Nadsonia fulvescens var. elongata DSM 6958</name>
    <dbReference type="NCBI Taxonomy" id="857566"/>
    <lineage>
        <taxon>Eukaryota</taxon>
        <taxon>Fungi</taxon>
        <taxon>Dikarya</taxon>
        <taxon>Ascomycota</taxon>
        <taxon>Saccharomycotina</taxon>
        <taxon>Dipodascomycetes</taxon>
        <taxon>Dipodascales</taxon>
        <taxon>Dipodascales incertae sedis</taxon>
        <taxon>Nadsonia</taxon>
    </lineage>
</organism>
<dbReference type="GO" id="GO:0002184">
    <property type="term" value="P:cytoplasmic translational termination"/>
    <property type="evidence" value="ECO:0007669"/>
    <property type="project" value="UniProtKB-ARBA"/>
</dbReference>
<keyword evidence="3" id="KW-0963">Cytoplasm</keyword>
<dbReference type="GO" id="GO:0005829">
    <property type="term" value="C:cytosol"/>
    <property type="evidence" value="ECO:0007669"/>
    <property type="project" value="GOC"/>
</dbReference>
<evidence type="ECO:0000256" key="1">
    <source>
        <dbReference type="ARBA" id="ARBA00004496"/>
    </source>
</evidence>
<comment type="similarity">
    <text evidence="2">Belongs to the TRAFAC class translation factor GTPase superfamily. Classic translation factor GTPase family. EF-Tu/EF-1A subfamily.</text>
</comment>
<keyword evidence="12" id="KW-1133">Transmembrane helix</keyword>
<dbReference type="EMBL" id="KV454407">
    <property type="protein sequence ID" value="ODQ67354.1"/>
    <property type="molecule type" value="Genomic_DNA"/>
</dbReference>
<dbReference type="PROSITE" id="PS51722">
    <property type="entry name" value="G_TR_2"/>
    <property type="match status" value="1"/>
</dbReference>
<evidence type="ECO:0000256" key="12">
    <source>
        <dbReference type="SAM" id="Phobius"/>
    </source>
</evidence>
<dbReference type="Pfam" id="PF08938">
    <property type="entry name" value="HBS1_N"/>
    <property type="match status" value="1"/>
</dbReference>
<dbReference type="GO" id="GO:1990533">
    <property type="term" value="C:Dom34-Hbs1 complex"/>
    <property type="evidence" value="ECO:0007669"/>
    <property type="project" value="UniProtKB-ARBA"/>
</dbReference>
<evidence type="ECO:0000256" key="10">
    <source>
        <dbReference type="ARBA" id="ARBA00063537"/>
    </source>
</evidence>
<dbReference type="PANTHER" id="PTHR23115">
    <property type="entry name" value="TRANSLATION FACTOR"/>
    <property type="match status" value="1"/>
</dbReference>
<dbReference type="CDD" id="cd01883">
    <property type="entry name" value="EF1_alpha"/>
    <property type="match status" value="1"/>
</dbReference>
<dbReference type="Pfam" id="PF03144">
    <property type="entry name" value="GTP_EFTU_D2"/>
    <property type="match status" value="1"/>
</dbReference>
<dbReference type="CDD" id="cd16267">
    <property type="entry name" value="HBS1-like_II"/>
    <property type="match status" value="1"/>
</dbReference>
<dbReference type="Pfam" id="PF22594">
    <property type="entry name" value="GTP-eEF1A_C"/>
    <property type="match status" value="1"/>
</dbReference>
<keyword evidence="12" id="KW-0812">Transmembrane</keyword>
<dbReference type="AlphaFoldDB" id="A0A1E3PQ39"/>
<dbReference type="PROSITE" id="PS00301">
    <property type="entry name" value="G_TR_1"/>
    <property type="match status" value="1"/>
</dbReference>
<dbReference type="OrthoDB" id="342024at2759"/>
<keyword evidence="12" id="KW-0472">Membrane</keyword>
<evidence type="ECO:0000256" key="3">
    <source>
        <dbReference type="ARBA" id="ARBA00022490"/>
    </source>
</evidence>
<comment type="subunit">
    <text evidence="10">Component of the Dom34-Hbs1 complex, also named Pelota-HBS1L complex, composed of dom34 and hbs1.</text>
</comment>
<evidence type="ECO:0000256" key="6">
    <source>
        <dbReference type="ARBA" id="ARBA00022845"/>
    </source>
</evidence>
<evidence type="ECO:0000256" key="8">
    <source>
        <dbReference type="ARBA" id="ARBA00023134"/>
    </source>
</evidence>
<dbReference type="GO" id="GO:0006417">
    <property type="term" value="P:regulation of translation"/>
    <property type="evidence" value="ECO:0007669"/>
    <property type="project" value="UniProtKB-KW"/>
</dbReference>
<dbReference type="FunFam" id="2.40.30.10:FF:000020">
    <property type="entry name" value="Translation elongation factor EF-1"/>
    <property type="match status" value="1"/>
</dbReference>